<feature type="non-terminal residue" evidence="1">
    <location>
        <position position="1"/>
    </location>
</feature>
<dbReference type="Proteomes" id="UP000011021">
    <property type="component" value="Unassembled WGS sequence"/>
</dbReference>
<name>E7RU34_9BURK</name>
<gene>
    <name evidence="1" type="ORF">HMPREF0551_0453</name>
</gene>
<evidence type="ECO:0000313" key="2">
    <source>
        <dbReference type="Proteomes" id="UP000011021"/>
    </source>
</evidence>
<protein>
    <submittedName>
        <fullName evidence="1">Uncharacterized protein</fullName>
    </submittedName>
</protein>
<organism evidence="1 2">
    <name type="scientific">Lautropia mirabilis ATCC 51599</name>
    <dbReference type="NCBI Taxonomy" id="887898"/>
    <lineage>
        <taxon>Bacteria</taxon>
        <taxon>Pseudomonadati</taxon>
        <taxon>Pseudomonadota</taxon>
        <taxon>Betaproteobacteria</taxon>
        <taxon>Burkholderiales</taxon>
        <taxon>Burkholderiaceae</taxon>
        <taxon>Lautropia</taxon>
    </lineage>
</organism>
<reference evidence="1 2" key="1">
    <citation type="submission" date="2010-12" db="EMBL/GenBank/DDBJ databases">
        <authorList>
            <person name="Muzny D."/>
            <person name="Qin X."/>
            <person name="Deng J."/>
            <person name="Jiang H."/>
            <person name="Liu Y."/>
            <person name="Qu J."/>
            <person name="Song X.-Z."/>
            <person name="Zhang L."/>
            <person name="Thornton R."/>
            <person name="Coyle M."/>
            <person name="Francisco L."/>
            <person name="Jackson L."/>
            <person name="Javaid M."/>
            <person name="Korchina V."/>
            <person name="Kovar C."/>
            <person name="Mata R."/>
            <person name="Mathew T."/>
            <person name="Ngo R."/>
            <person name="Nguyen L."/>
            <person name="Nguyen N."/>
            <person name="Okwuonu G."/>
            <person name="Ongeri F."/>
            <person name="Pham C."/>
            <person name="Simmons D."/>
            <person name="Wilczek-Boney K."/>
            <person name="Hale W."/>
            <person name="Jakkamsetti A."/>
            <person name="Pham P."/>
            <person name="Ruth R."/>
            <person name="San Lucas F."/>
            <person name="Warren J."/>
            <person name="Zhang J."/>
            <person name="Zhao Z."/>
            <person name="Zhou C."/>
            <person name="Zhu D."/>
            <person name="Lee S."/>
            <person name="Bess C."/>
            <person name="Blankenburg K."/>
            <person name="Forbes L."/>
            <person name="Fu Q."/>
            <person name="Gubbala S."/>
            <person name="Hirani K."/>
            <person name="Jayaseelan J.C."/>
            <person name="Lara F."/>
            <person name="Munidasa M."/>
            <person name="Palculict T."/>
            <person name="Patil S."/>
            <person name="Pu L.-L."/>
            <person name="Saada N."/>
            <person name="Tang L."/>
            <person name="Weissenberger G."/>
            <person name="Zhu Y."/>
            <person name="Hemphill L."/>
            <person name="Shang Y."/>
            <person name="Youmans B."/>
            <person name="Ayvaz T."/>
            <person name="Ross M."/>
            <person name="Santibanez J."/>
            <person name="Aqrawi P."/>
            <person name="Gross S."/>
            <person name="Joshi V."/>
            <person name="Fowler G."/>
            <person name="Nazareth L."/>
            <person name="Reid J."/>
            <person name="Worley K."/>
            <person name="Petrosino J."/>
            <person name="Highlander S."/>
            <person name="Gibbs R."/>
        </authorList>
    </citation>
    <scope>NUCLEOTIDE SEQUENCE [LARGE SCALE GENOMIC DNA]</scope>
    <source>
        <strain evidence="1 2">ATCC 51599</strain>
    </source>
</reference>
<dbReference type="HOGENOM" id="CLU_3146288_0_0_4"/>
<comment type="caution">
    <text evidence="1">The sequence shown here is derived from an EMBL/GenBank/DDBJ whole genome shotgun (WGS) entry which is preliminary data.</text>
</comment>
<accession>E7RU34</accession>
<evidence type="ECO:0000313" key="1">
    <source>
        <dbReference type="EMBL" id="EFV96270.1"/>
    </source>
</evidence>
<dbReference type="EMBL" id="AEQP01000001">
    <property type="protein sequence ID" value="EFV96270.1"/>
    <property type="molecule type" value="Genomic_DNA"/>
</dbReference>
<sequence>GLWACRIRLSNAFDEIFATRSLQCLVFATANPLTSAPEANLQAIAPKM</sequence>
<keyword evidence="2" id="KW-1185">Reference proteome</keyword>
<proteinExistence type="predicted"/>
<dbReference type="AlphaFoldDB" id="E7RU34"/>